<dbReference type="SUPFAM" id="SSF52440">
    <property type="entry name" value="PreATP-grasp domain"/>
    <property type="match status" value="1"/>
</dbReference>
<dbReference type="PANTHER" id="PTHR43472">
    <property type="entry name" value="PHOSPHORIBOSYLAMINE--GLYCINE LIGASE"/>
    <property type="match status" value="1"/>
</dbReference>
<comment type="similarity">
    <text evidence="8 11">Belongs to the GARS family.</text>
</comment>
<dbReference type="Gene3D" id="3.90.600.10">
    <property type="entry name" value="Phosphoribosylglycinamide synthetase, C-terminal domain"/>
    <property type="match status" value="1"/>
</dbReference>
<evidence type="ECO:0000256" key="12">
    <source>
        <dbReference type="PROSITE-ProRule" id="PRU00409"/>
    </source>
</evidence>
<dbReference type="Pfam" id="PF02843">
    <property type="entry name" value="GARS_C"/>
    <property type="match status" value="1"/>
</dbReference>
<dbReference type="InterPro" id="IPR020561">
    <property type="entry name" value="PRibGlycinamid_synth_ATP-grasp"/>
</dbReference>
<dbReference type="InterPro" id="IPR020562">
    <property type="entry name" value="PRibGlycinamide_synth_N"/>
</dbReference>
<dbReference type="Gene3D" id="3.40.50.20">
    <property type="match status" value="1"/>
</dbReference>
<keyword evidence="7 12" id="KW-0067">ATP-binding</keyword>
<name>A0ABW7GBM1_9BURK</name>
<dbReference type="EC" id="6.3.4.13" evidence="3 11"/>
<evidence type="ECO:0000259" key="13">
    <source>
        <dbReference type="PROSITE" id="PS50975"/>
    </source>
</evidence>
<proteinExistence type="inferred from homology"/>
<evidence type="ECO:0000256" key="8">
    <source>
        <dbReference type="ARBA" id="ARBA00038345"/>
    </source>
</evidence>
<comment type="caution">
    <text evidence="14">The sequence shown here is derived from an EMBL/GenBank/DDBJ whole genome shotgun (WGS) entry which is preliminary data.</text>
</comment>
<evidence type="ECO:0000313" key="15">
    <source>
        <dbReference type="Proteomes" id="UP001606305"/>
    </source>
</evidence>
<evidence type="ECO:0000256" key="1">
    <source>
        <dbReference type="ARBA" id="ARBA00001936"/>
    </source>
</evidence>
<evidence type="ECO:0000256" key="2">
    <source>
        <dbReference type="ARBA" id="ARBA00005174"/>
    </source>
</evidence>
<evidence type="ECO:0000256" key="11">
    <source>
        <dbReference type="HAMAP-Rule" id="MF_00138"/>
    </source>
</evidence>
<dbReference type="InterPro" id="IPR016185">
    <property type="entry name" value="PreATP-grasp_dom_sf"/>
</dbReference>
<reference evidence="14 15" key="1">
    <citation type="submission" date="2024-09" db="EMBL/GenBank/DDBJ databases">
        <title>Novel species of the genus Pelomonas and Roseateles isolated from streams.</title>
        <authorList>
            <person name="Lu H."/>
        </authorList>
    </citation>
    <scope>NUCLEOTIDE SEQUENCE [LARGE SCALE GENOMIC DNA]</scope>
    <source>
        <strain evidence="14 15">BYS96W</strain>
    </source>
</reference>
<feature type="domain" description="ATP-grasp" evidence="13">
    <location>
        <begin position="109"/>
        <end position="320"/>
    </location>
</feature>
<dbReference type="Gene3D" id="3.30.1490.20">
    <property type="entry name" value="ATP-grasp fold, A domain"/>
    <property type="match status" value="1"/>
</dbReference>
<keyword evidence="15" id="KW-1185">Reference proteome</keyword>
<dbReference type="Pfam" id="PF02844">
    <property type="entry name" value="GARS_N"/>
    <property type="match status" value="1"/>
</dbReference>
<gene>
    <name evidence="11 14" type="primary">purD</name>
    <name evidence="14" type="ORF">ACG00X_20490</name>
</gene>
<accession>A0ABW7GBM1</accession>
<dbReference type="HAMAP" id="MF_00138">
    <property type="entry name" value="GARS"/>
    <property type="match status" value="1"/>
</dbReference>
<evidence type="ECO:0000256" key="3">
    <source>
        <dbReference type="ARBA" id="ARBA00013255"/>
    </source>
</evidence>
<keyword evidence="6 11" id="KW-0658">Purine biosynthesis</keyword>
<sequence length="428" mass="45145">MKVLVIGNGGREHALAWKLAQGDRISQVFVAPGNGGTARDSRLQNVAIAATDVKALADFAAEQKIALTVVGPEAALAAGVVDEFRARGLRIFGPTQAAAQLESSKAFAKDFMKRHGIPTAAYETFSDPAAAHAYVDGRGAPIVIKADGLAAGKGVVVAMTLAEAHEAISWILEDNKLGVTHNAGGARVVIEDFLAGEEASFIVVCDGKHVVSLATSQDHKRLLDGDEGPNTGGMGAYSPAPVVTPNVHAKVMHEIIQPTIAGMAKDGHPFTGFLYAGLMIDEHGQPRTVEFNTRMGDPETQPIMMRLKSDLFELLMHATDGTLDQVELQWDRRVALGVVLAAEGYPLNPRKGDAVSGLPDDAAEAMVFHAGTTEVDGKLVTSGGRVLCVTALGESARTAAQSAYELASGIQFAGRQYRSDIGHRAIKR</sequence>
<organism evidence="14 15">
    <name type="scientific">Pelomonas nitida</name>
    <dbReference type="NCBI Taxonomy" id="3299027"/>
    <lineage>
        <taxon>Bacteria</taxon>
        <taxon>Pseudomonadati</taxon>
        <taxon>Pseudomonadota</taxon>
        <taxon>Betaproteobacteria</taxon>
        <taxon>Burkholderiales</taxon>
        <taxon>Sphaerotilaceae</taxon>
        <taxon>Roseateles</taxon>
    </lineage>
</organism>
<dbReference type="InterPro" id="IPR020560">
    <property type="entry name" value="PRibGlycinamide_synth_C-dom"/>
</dbReference>
<protein>
    <recommendedName>
        <fullName evidence="3 11">Phosphoribosylamine--glycine ligase</fullName>
        <ecNumber evidence="3 11">6.3.4.13</ecNumber>
    </recommendedName>
    <alternativeName>
        <fullName evidence="11">GARS</fullName>
    </alternativeName>
    <alternativeName>
        <fullName evidence="9 11">Glycinamide ribonucleotide synthetase</fullName>
    </alternativeName>
    <alternativeName>
        <fullName evidence="10 11">Phosphoribosylglycinamide synthetase</fullName>
    </alternativeName>
</protein>
<dbReference type="InterPro" id="IPR037123">
    <property type="entry name" value="PRibGlycinamide_synth_C_sf"/>
</dbReference>
<dbReference type="NCBIfam" id="TIGR00877">
    <property type="entry name" value="purD"/>
    <property type="match status" value="1"/>
</dbReference>
<dbReference type="Proteomes" id="UP001606305">
    <property type="component" value="Unassembled WGS sequence"/>
</dbReference>
<dbReference type="RefSeq" id="WP_394490986.1">
    <property type="nucleotide sequence ID" value="NZ_JBIGIA010000019.1"/>
</dbReference>
<comment type="pathway">
    <text evidence="2 11">Purine metabolism; IMP biosynthesis via de novo pathway; N(1)-(5-phospho-D-ribosyl)glycinamide from 5-phospho-alpha-D-ribose 1-diphosphate: step 2/2.</text>
</comment>
<evidence type="ECO:0000256" key="5">
    <source>
        <dbReference type="ARBA" id="ARBA00022741"/>
    </source>
</evidence>
<dbReference type="PANTHER" id="PTHR43472:SF1">
    <property type="entry name" value="PHOSPHORIBOSYLAMINE--GLYCINE LIGASE, CHLOROPLASTIC"/>
    <property type="match status" value="1"/>
</dbReference>
<evidence type="ECO:0000256" key="10">
    <source>
        <dbReference type="ARBA" id="ARBA00042864"/>
    </source>
</evidence>
<evidence type="ECO:0000256" key="6">
    <source>
        <dbReference type="ARBA" id="ARBA00022755"/>
    </source>
</evidence>
<comment type="cofactor">
    <cofactor evidence="1">
        <name>Mn(2+)</name>
        <dbReference type="ChEBI" id="CHEBI:29035"/>
    </cofactor>
</comment>
<dbReference type="EMBL" id="JBIGIA010000019">
    <property type="protein sequence ID" value="MFG6459221.1"/>
    <property type="molecule type" value="Genomic_DNA"/>
</dbReference>
<dbReference type="Gene3D" id="3.30.470.20">
    <property type="entry name" value="ATP-grasp fold, B domain"/>
    <property type="match status" value="1"/>
</dbReference>
<dbReference type="InterPro" id="IPR011761">
    <property type="entry name" value="ATP-grasp"/>
</dbReference>
<evidence type="ECO:0000256" key="7">
    <source>
        <dbReference type="ARBA" id="ARBA00022840"/>
    </source>
</evidence>
<dbReference type="InterPro" id="IPR000115">
    <property type="entry name" value="PRibGlycinamide_synth"/>
</dbReference>
<dbReference type="GO" id="GO:0004637">
    <property type="term" value="F:phosphoribosylamine-glycine ligase activity"/>
    <property type="evidence" value="ECO:0007669"/>
    <property type="project" value="UniProtKB-EC"/>
</dbReference>
<keyword evidence="5 12" id="KW-0547">Nucleotide-binding</keyword>
<dbReference type="InterPro" id="IPR013815">
    <property type="entry name" value="ATP_grasp_subdomain_1"/>
</dbReference>
<dbReference type="SUPFAM" id="SSF56059">
    <property type="entry name" value="Glutathione synthetase ATP-binding domain-like"/>
    <property type="match status" value="1"/>
</dbReference>
<dbReference type="SUPFAM" id="SSF51246">
    <property type="entry name" value="Rudiment single hybrid motif"/>
    <property type="match status" value="1"/>
</dbReference>
<dbReference type="SMART" id="SM01209">
    <property type="entry name" value="GARS_A"/>
    <property type="match status" value="1"/>
</dbReference>
<evidence type="ECO:0000256" key="4">
    <source>
        <dbReference type="ARBA" id="ARBA00022598"/>
    </source>
</evidence>
<dbReference type="SMART" id="SM01210">
    <property type="entry name" value="GARS_C"/>
    <property type="match status" value="1"/>
</dbReference>
<dbReference type="InterPro" id="IPR011054">
    <property type="entry name" value="Rudment_hybrid_motif"/>
</dbReference>
<evidence type="ECO:0000256" key="9">
    <source>
        <dbReference type="ARBA" id="ARBA00042242"/>
    </source>
</evidence>
<keyword evidence="4 11" id="KW-0436">Ligase</keyword>
<dbReference type="PROSITE" id="PS50975">
    <property type="entry name" value="ATP_GRASP"/>
    <property type="match status" value="1"/>
</dbReference>
<dbReference type="Pfam" id="PF01071">
    <property type="entry name" value="GARS_A"/>
    <property type="match status" value="1"/>
</dbReference>
<comment type="catalytic activity">
    <reaction evidence="11">
        <text>5-phospho-beta-D-ribosylamine + glycine + ATP = N(1)-(5-phospho-beta-D-ribosyl)glycinamide + ADP + phosphate + H(+)</text>
        <dbReference type="Rhea" id="RHEA:17453"/>
        <dbReference type="ChEBI" id="CHEBI:15378"/>
        <dbReference type="ChEBI" id="CHEBI:30616"/>
        <dbReference type="ChEBI" id="CHEBI:43474"/>
        <dbReference type="ChEBI" id="CHEBI:57305"/>
        <dbReference type="ChEBI" id="CHEBI:58681"/>
        <dbReference type="ChEBI" id="CHEBI:143788"/>
        <dbReference type="ChEBI" id="CHEBI:456216"/>
        <dbReference type="EC" id="6.3.4.13"/>
    </reaction>
</comment>
<evidence type="ECO:0000313" key="14">
    <source>
        <dbReference type="EMBL" id="MFG6459221.1"/>
    </source>
</evidence>